<dbReference type="RefSeq" id="WP_221242715.1">
    <property type="nucleotide sequence ID" value="NZ_BAAAXX010000179.1"/>
</dbReference>
<evidence type="ECO:0000313" key="2">
    <source>
        <dbReference type="Proteomes" id="UP000579945"/>
    </source>
</evidence>
<reference evidence="1 2" key="1">
    <citation type="submission" date="2020-08" db="EMBL/GenBank/DDBJ databases">
        <title>Sequencing the genomes of 1000 actinobacteria strains.</title>
        <authorList>
            <person name="Klenk H.-P."/>
        </authorList>
    </citation>
    <scope>NUCLEOTIDE SEQUENCE [LARGE SCALE GENOMIC DNA]</scope>
    <source>
        <strain evidence="1 2">DSM 44320</strain>
    </source>
</reference>
<dbReference type="AlphaFoldDB" id="A0A7W5VAW3"/>
<accession>A0A7W5VAW3</accession>
<name>A0A7W5VAW3_9ACTN</name>
<dbReference type="GeneID" id="95396066"/>
<comment type="caution">
    <text evidence="1">The sequence shown here is derived from an EMBL/GenBank/DDBJ whole genome shotgun (WGS) entry which is preliminary data.</text>
</comment>
<protein>
    <submittedName>
        <fullName evidence="1">Uncharacterized protein</fullName>
    </submittedName>
</protein>
<gene>
    <name evidence="1" type="ORF">FHR33_009829</name>
</gene>
<sequence length="61" mass="6575">MARRSAVNQRADTQRQIKALIVTAPDTLRSCLRGLGIKDLIATCARLRPDQADVANPATAT</sequence>
<evidence type="ECO:0000313" key="1">
    <source>
        <dbReference type="EMBL" id="MBB3733876.1"/>
    </source>
</evidence>
<proteinExistence type="predicted"/>
<organism evidence="1 2">
    <name type="scientific">Nonomuraea dietziae</name>
    <dbReference type="NCBI Taxonomy" id="65515"/>
    <lineage>
        <taxon>Bacteria</taxon>
        <taxon>Bacillati</taxon>
        <taxon>Actinomycetota</taxon>
        <taxon>Actinomycetes</taxon>
        <taxon>Streptosporangiales</taxon>
        <taxon>Streptosporangiaceae</taxon>
        <taxon>Nonomuraea</taxon>
    </lineage>
</organism>
<dbReference type="Proteomes" id="UP000579945">
    <property type="component" value="Unassembled WGS sequence"/>
</dbReference>
<dbReference type="EMBL" id="JACIBV010000003">
    <property type="protein sequence ID" value="MBB3733876.1"/>
    <property type="molecule type" value="Genomic_DNA"/>
</dbReference>
<keyword evidence="2" id="KW-1185">Reference proteome</keyword>